<gene>
    <name evidence="4" type="ORF">HPB52_017214</name>
</gene>
<feature type="domain" description="Sulfotransferase" evidence="3">
    <location>
        <begin position="342"/>
        <end position="534"/>
    </location>
</feature>
<dbReference type="InterPro" id="IPR000863">
    <property type="entry name" value="Sulfotransferase_dom"/>
</dbReference>
<organism evidence="4 5">
    <name type="scientific">Rhipicephalus sanguineus</name>
    <name type="common">Brown dog tick</name>
    <name type="synonym">Ixodes sanguineus</name>
    <dbReference type="NCBI Taxonomy" id="34632"/>
    <lineage>
        <taxon>Eukaryota</taxon>
        <taxon>Metazoa</taxon>
        <taxon>Ecdysozoa</taxon>
        <taxon>Arthropoda</taxon>
        <taxon>Chelicerata</taxon>
        <taxon>Arachnida</taxon>
        <taxon>Acari</taxon>
        <taxon>Parasitiformes</taxon>
        <taxon>Ixodida</taxon>
        <taxon>Ixodoidea</taxon>
        <taxon>Ixodidae</taxon>
        <taxon>Rhipicephalinae</taxon>
        <taxon>Rhipicephalus</taxon>
        <taxon>Rhipicephalus</taxon>
    </lineage>
</organism>
<protein>
    <recommendedName>
        <fullName evidence="3">Sulfotransferase domain-containing protein</fullName>
    </recommendedName>
</protein>
<keyword evidence="5" id="KW-1185">Reference proteome</keyword>
<feature type="domain" description="Sulfotransferase" evidence="3">
    <location>
        <begin position="269"/>
        <end position="302"/>
    </location>
</feature>
<dbReference type="VEuPathDB" id="VectorBase:RSAN_035740"/>
<evidence type="ECO:0000313" key="4">
    <source>
        <dbReference type="EMBL" id="KAH7947958.1"/>
    </source>
</evidence>
<dbReference type="SUPFAM" id="SSF52540">
    <property type="entry name" value="P-loop containing nucleoside triphosphate hydrolases"/>
    <property type="match status" value="2"/>
</dbReference>
<reference evidence="4" key="1">
    <citation type="journal article" date="2020" name="Cell">
        <title>Large-Scale Comparative Analyses of Tick Genomes Elucidate Their Genetic Diversity and Vector Capacities.</title>
        <authorList>
            <consortium name="Tick Genome and Microbiome Consortium (TIGMIC)"/>
            <person name="Jia N."/>
            <person name="Wang J."/>
            <person name="Shi W."/>
            <person name="Du L."/>
            <person name="Sun Y."/>
            <person name="Zhan W."/>
            <person name="Jiang J.F."/>
            <person name="Wang Q."/>
            <person name="Zhang B."/>
            <person name="Ji P."/>
            <person name="Bell-Sakyi L."/>
            <person name="Cui X.M."/>
            <person name="Yuan T.T."/>
            <person name="Jiang B.G."/>
            <person name="Yang W.F."/>
            <person name="Lam T.T."/>
            <person name="Chang Q.C."/>
            <person name="Ding S.J."/>
            <person name="Wang X.J."/>
            <person name="Zhu J.G."/>
            <person name="Ruan X.D."/>
            <person name="Zhao L."/>
            <person name="Wei J.T."/>
            <person name="Ye R.Z."/>
            <person name="Que T.C."/>
            <person name="Du C.H."/>
            <person name="Zhou Y.H."/>
            <person name="Cheng J.X."/>
            <person name="Dai P.F."/>
            <person name="Guo W.B."/>
            <person name="Han X.H."/>
            <person name="Huang E.J."/>
            <person name="Li L.F."/>
            <person name="Wei W."/>
            <person name="Gao Y.C."/>
            <person name="Liu J.Z."/>
            <person name="Shao H.Z."/>
            <person name="Wang X."/>
            <person name="Wang C.C."/>
            <person name="Yang T.C."/>
            <person name="Huo Q.B."/>
            <person name="Li W."/>
            <person name="Chen H.Y."/>
            <person name="Chen S.E."/>
            <person name="Zhou L.G."/>
            <person name="Ni X.B."/>
            <person name="Tian J.H."/>
            <person name="Sheng Y."/>
            <person name="Liu T."/>
            <person name="Pan Y.S."/>
            <person name="Xia L.Y."/>
            <person name="Li J."/>
            <person name="Zhao F."/>
            <person name="Cao W.C."/>
        </authorList>
    </citation>
    <scope>NUCLEOTIDE SEQUENCE</scope>
    <source>
        <strain evidence="4">Rsan-2018</strain>
    </source>
</reference>
<dbReference type="AlphaFoldDB" id="A0A9D4PMX3"/>
<name>A0A9D4PMX3_RHISA</name>
<comment type="similarity">
    <text evidence="1">Belongs to the sulfotransferase 1 family.</text>
</comment>
<evidence type="ECO:0000256" key="2">
    <source>
        <dbReference type="ARBA" id="ARBA00022679"/>
    </source>
</evidence>
<dbReference type="PANTHER" id="PTHR11783">
    <property type="entry name" value="SULFOTRANSFERASE SULT"/>
    <property type="match status" value="1"/>
</dbReference>
<dbReference type="EMBL" id="JABSTV010001252">
    <property type="protein sequence ID" value="KAH7947958.1"/>
    <property type="molecule type" value="Genomic_DNA"/>
</dbReference>
<keyword evidence="2" id="KW-0808">Transferase</keyword>
<dbReference type="VEuPathDB" id="VectorBase:RSAN_041053"/>
<sequence>MVRGTPFAGYFHREYIESAMDYAHRQGDLFIVTYVKCGTTWMQHIVYLIQHDGVPPANAVQFYKASPFIEICGADCMKWVKRPGAVKTHLPLHQMRYSPEAKYIVVIRNPFDVLVSMHHFWFMISAYGYEGSFDDSFENFMSNYIESGDYFAFYRDWYERSSDPNVLFVVYEDMKKDAEAAVLKVARFLGPEYEHRLLANDCKVLKDVLKYSSVEEMKKYTNDMIHDFYATDFAFQGEEYAGLRKFHEVVHNARGPEVGPAAASADKIYYVRKGAVGDWKNYFSPEQVKRLKERFQKETRGSGVKTNNIKKPYMMVVRGTPIAGYFHPKYIESAMDYIHRKGDLFIVTYVKCGTTWMQHIVYLIQNDGVPPANAIEFYRASPFIEVCGAECMQWVKKPGAVKTHLPLHQIRYSPEAKYIVVIRNPFDVVVSMHHFWFMISAYGYEGSFDDSFENFMNNYIESGDYFAFYRDWYERSSDPNVLFVVYEDMKKDPEAAILKVARFLGLEYERRLLANDGKVLKDVLKYSSVEEMKKYTNDMIHDFYATDFAFKGAEYGGLRKLHEVVHNARGREDGSSASADKIYYVRKGVVGDWKNYFSPEQVKRLKERFQNETRYSGIAKLWPDMGFHE</sequence>
<dbReference type="Pfam" id="PF00685">
    <property type="entry name" value="Sulfotransfer_1"/>
    <property type="match status" value="3"/>
</dbReference>
<dbReference type="InterPro" id="IPR027417">
    <property type="entry name" value="P-loop_NTPase"/>
</dbReference>
<dbReference type="Proteomes" id="UP000821837">
    <property type="component" value="Chromosome 6"/>
</dbReference>
<evidence type="ECO:0000313" key="5">
    <source>
        <dbReference type="Proteomes" id="UP000821837"/>
    </source>
</evidence>
<dbReference type="Gene3D" id="3.40.50.300">
    <property type="entry name" value="P-loop containing nucleotide triphosphate hydrolases"/>
    <property type="match status" value="2"/>
</dbReference>
<evidence type="ECO:0000259" key="3">
    <source>
        <dbReference type="Pfam" id="PF00685"/>
    </source>
</evidence>
<feature type="domain" description="Sulfotransferase" evidence="3">
    <location>
        <begin position="27"/>
        <end position="219"/>
    </location>
</feature>
<proteinExistence type="inferred from homology"/>
<comment type="caution">
    <text evidence="4">The sequence shown here is derived from an EMBL/GenBank/DDBJ whole genome shotgun (WGS) entry which is preliminary data.</text>
</comment>
<accession>A0A9D4PMX3</accession>
<reference evidence="4" key="2">
    <citation type="submission" date="2021-09" db="EMBL/GenBank/DDBJ databases">
        <authorList>
            <person name="Jia N."/>
            <person name="Wang J."/>
            <person name="Shi W."/>
            <person name="Du L."/>
            <person name="Sun Y."/>
            <person name="Zhan W."/>
            <person name="Jiang J."/>
            <person name="Wang Q."/>
            <person name="Zhang B."/>
            <person name="Ji P."/>
            <person name="Sakyi L.B."/>
            <person name="Cui X."/>
            <person name="Yuan T."/>
            <person name="Jiang B."/>
            <person name="Yang W."/>
            <person name="Lam T.T.-Y."/>
            <person name="Chang Q."/>
            <person name="Ding S."/>
            <person name="Wang X."/>
            <person name="Zhu J."/>
            <person name="Ruan X."/>
            <person name="Zhao L."/>
            <person name="Wei J."/>
            <person name="Que T."/>
            <person name="Du C."/>
            <person name="Cheng J."/>
            <person name="Dai P."/>
            <person name="Han X."/>
            <person name="Huang E."/>
            <person name="Gao Y."/>
            <person name="Liu J."/>
            <person name="Shao H."/>
            <person name="Ye R."/>
            <person name="Li L."/>
            <person name="Wei W."/>
            <person name="Wang X."/>
            <person name="Wang C."/>
            <person name="Huo Q."/>
            <person name="Li W."/>
            <person name="Guo W."/>
            <person name="Chen H."/>
            <person name="Chen S."/>
            <person name="Zhou L."/>
            <person name="Zhou L."/>
            <person name="Ni X."/>
            <person name="Tian J."/>
            <person name="Zhou Y."/>
            <person name="Sheng Y."/>
            <person name="Liu T."/>
            <person name="Pan Y."/>
            <person name="Xia L."/>
            <person name="Li J."/>
            <person name="Zhao F."/>
            <person name="Cao W."/>
        </authorList>
    </citation>
    <scope>NUCLEOTIDE SEQUENCE</scope>
    <source>
        <strain evidence="4">Rsan-2018</strain>
        <tissue evidence="4">Larvae</tissue>
    </source>
</reference>
<dbReference type="GO" id="GO:0008146">
    <property type="term" value="F:sulfotransferase activity"/>
    <property type="evidence" value="ECO:0007669"/>
    <property type="project" value="InterPro"/>
</dbReference>
<evidence type="ECO:0000256" key="1">
    <source>
        <dbReference type="ARBA" id="ARBA00005771"/>
    </source>
</evidence>